<evidence type="ECO:0000256" key="1">
    <source>
        <dbReference type="SAM" id="MobiDB-lite"/>
    </source>
</evidence>
<reference evidence="2" key="2">
    <citation type="submission" date="2023-06" db="EMBL/GenBank/DDBJ databases">
        <authorList>
            <consortium name="Lawrence Berkeley National Laboratory"/>
            <person name="Haridas S."/>
            <person name="Hensen N."/>
            <person name="Bonometti L."/>
            <person name="Westerberg I."/>
            <person name="Brannstrom I.O."/>
            <person name="Guillou S."/>
            <person name="Cros-Aarteil S."/>
            <person name="Calhoun S."/>
            <person name="Kuo A."/>
            <person name="Mondo S."/>
            <person name="Pangilinan J."/>
            <person name="Riley R."/>
            <person name="LaButti K."/>
            <person name="Andreopoulos B."/>
            <person name="Lipzen A."/>
            <person name="Chen C."/>
            <person name="Yanf M."/>
            <person name="Daum C."/>
            <person name="Ng V."/>
            <person name="Clum A."/>
            <person name="Steindorff A."/>
            <person name="Ohm R."/>
            <person name="Martin F."/>
            <person name="Silar P."/>
            <person name="Natvig D."/>
            <person name="Lalanne C."/>
            <person name="Gautier V."/>
            <person name="Ament-velasquez S.L."/>
            <person name="Kruys A."/>
            <person name="Hutchinson M.I."/>
            <person name="Powell A.J."/>
            <person name="Barry K."/>
            <person name="Miller A.N."/>
            <person name="Grigoriev I.V."/>
            <person name="Debuchy R."/>
            <person name="Gladieux P."/>
            <person name="Thoren M.H."/>
            <person name="Johannesson H."/>
        </authorList>
    </citation>
    <scope>NUCLEOTIDE SEQUENCE</scope>
    <source>
        <strain evidence="2">CBS 232.78</strain>
    </source>
</reference>
<gene>
    <name evidence="2" type="ORF">B0H63DRAFT_530321</name>
</gene>
<dbReference type="EMBL" id="JAULSW010000001">
    <property type="protein sequence ID" value="KAK3392819.1"/>
    <property type="molecule type" value="Genomic_DNA"/>
</dbReference>
<dbReference type="AlphaFoldDB" id="A0AAE0P3N5"/>
<name>A0AAE0P3N5_9PEZI</name>
<reference evidence="2" key="1">
    <citation type="journal article" date="2023" name="Mol. Phylogenet. Evol.">
        <title>Genome-scale phylogeny and comparative genomics of the fungal order Sordariales.</title>
        <authorList>
            <person name="Hensen N."/>
            <person name="Bonometti L."/>
            <person name="Westerberg I."/>
            <person name="Brannstrom I.O."/>
            <person name="Guillou S."/>
            <person name="Cros-Aarteil S."/>
            <person name="Calhoun S."/>
            <person name="Haridas S."/>
            <person name="Kuo A."/>
            <person name="Mondo S."/>
            <person name="Pangilinan J."/>
            <person name="Riley R."/>
            <person name="LaButti K."/>
            <person name="Andreopoulos B."/>
            <person name="Lipzen A."/>
            <person name="Chen C."/>
            <person name="Yan M."/>
            <person name="Daum C."/>
            <person name="Ng V."/>
            <person name="Clum A."/>
            <person name="Steindorff A."/>
            <person name="Ohm R.A."/>
            <person name="Martin F."/>
            <person name="Silar P."/>
            <person name="Natvig D.O."/>
            <person name="Lalanne C."/>
            <person name="Gautier V."/>
            <person name="Ament-Velasquez S.L."/>
            <person name="Kruys A."/>
            <person name="Hutchinson M.I."/>
            <person name="Powell A.J."/>
            <person name="Barry K."/>
            <person name="Miller A.N."/>
            <person name="Grigoriev I.V."/>
            <person name="Debuchy R."/>
            <person name="Gladieux P."/>
            <person name="Hiltunen Thoren M."/>
            <person name="Johannesson H."/>
        </authorList>
    </citation>
    <scope>NUCLEOTIDE SEQUENCE</scope>
    <source>
        <strain evidence="2">CBS 232.78</strain>
    </source>
</reference>
<accession>A0AAE0P3N5</accession>
<keyword evidence="3" id="KW-1185">Reference proteome</keyword>
<feature type="region of interest" description="Disordered" evidence="1">
    <location>
        <begin position="234"/>
        <end position="320"/>
    </location>
</feature>
<protein>
    <submittedName>
        <fullName evidence="2">Uncharacterized protein</fullName>
    </submittedName>
</protein>
<organism evidence="2 3">
    <name type="scientific">Podospora didyma</name>
    <dbReference type="NCBI Taxonomy" id="330526"/>
    <lineage>
        <taxon>Eukaryota</taxon>
        <taxon>Fungi</taxon>
        <taxon>Dikarya</taxon>
        <taxon>Ascomycota</taxon>
        <taxon>Pezizomycotina</taxon>
        <taxon>Sordariomycetes</taxon>
        <taxon>Sordariomycetidae</taxon>
        <taxon>Sordariales</taxon>
        <taxon>Podosporaceae</taxon>
        <taxon>Podospora</taxon>
    </lineage>
</organism>
<feature type="region of interest" description="Disordered" evidence="1">
    <location>
        <begin position="163"/>
        <end position="202"/>
    </location>
</feature>
<feature type="compositionally biased region" description="Low complexity" evidence="1">
    <location>
        <begin position="262"/>
        <end position="288"/>
    </location>
</feature>
<feature type="compositionally biased region" description="Polar residues" evidence="1">
    <location>
        <begin position="297"/>
        <end position="307"/>
    </location>
</feature>
<proteinExistence type="predicted"/>
<feature type="compositionally biased region" description="Acidic residues" evidence="1">
    <location>
        <begin position="310"/>
        <end position="320"/>
    </location>
</feature>
<dbReference type="Proteomes" id="UP001285441">
    <property type="component" value="Unassembled WGS sequence"/>
</dbReference>
<sequence>MDQVPSSEVHDFRHSENCDTVWIPFIGDILDIFRNSRLKADQIPPIYGTLFNAVLKSHARAYVQQQPPHTPDDLGLRLWRRLYDPTPEIEEFYDLIQSRTLSEFRFNRLDLVQVNEALHMDFHEVFQGRQMGKASRGVQGDHPFKVLAIQPSPTTATAAVLKATNAAPKRPAPASERPTKKARKKSPERRRAWGTPDPIPESQLAQLTPAEREHATFLVHPSILGSESINEGIMRTARQKAREAAAQSQTGEVIDLTGGEDPPAASGPSGTGTSSASSSSFSALPSTGLDRKPTADRSPSNWVCATQDSHEEEEEIVALP</sequence>
<comment type="caution">
    <text evidence="2">The sequence shown here is derived from an EMBL/GenBank/DDBJ whole genome shotgun (WGS) entry which is preliminary data.</text>
</comment>
<evidence type="ECO:0000313" key="2">
    <source>
        <dbReference type="EMBL" id="KAK3392819.1"/>
    </source>
</evidence>
<evidence type="ECO:0000313" key="3">
    <source>
        <dbReference type="Proteomes" id="UP001285441"/>
    </source>
</evidence>